<dbReference type="GO" id="GO:0003735">
    <property type="term" value="F:structural constituent of ribosome"/>
    <property type="evidence" value="ECO:0007669"/>
    <property type="project" value="InterPro"/>
</dbReference>
<dbReference type="InterPro" id="IPR000266">
    <property type="entry name" value="Ribosomal_uS17"/>
</dbReference>
<evidence type="ECO:0000313" key="6">
    <source>
        <dbReference type="EMBL" id="OCA18515.1"/>
    </source>
</evidence>
<dbReference type="PANTHER" id="PTHR10744:SF9">
    <property type="entry name" value="40S RIBOSOMAL PROTEIN S11-RELATED"/>
    <property type="match status" value="1"/>
</dbReference>
<dbReference type="GO" id="GO:0006412">
    <property type="term" value="P:translation"/>
    <property type="evidence" value="ECO:0007669"/>
    <property type="project" value="InterPro"/>
</dbReference>
<accession>A0A1B8Y6E7</accession>
<name>A0A1B8Y6E7_XENTR</name>
<reference evidence="6" key="2">
    <citation type="journal article" date="2010" name="Science">
        <title>The genome of the Western clawed frog Xenopus tropicalis.</title>
        <authorList>
            <person name="Hellsten U."/>
            <person name="Harland R.M."/>
            <person name="Gilchrist M.J."/>
            <person name="Hendrix D."/>
            <person name="Jurka J."/>
            <person name="Kapitonov V."/>
            <person name="Ovcharenko I."/>
            <person name="Putnam N.H."/>
            <person name="Shu S."/>
            <person name="Taher L."/>
            <person name="Blitz I.L."/>
            <person name="Blumberg B."/>
            <person name="Dichmann D.S."/>
            <person name="Dubchak I."/>
            <person name="Amaya E."/>
            <person name="Detter J.C."/>
            <person name="Fletcher R."/>
            <person name="Gerhard D.S."/>
            <person name="Goodstein D."/>
            <person name="Graves T."/>
            <person name="Grigoriev I.V."/>
            <person name="Grimwood J."/>
            <person name="Kawashima T."/>
            <person name="Lindquist E."/>
            <person name="Lucas S.M."/>
            <person name="Mead P.E."/>
            <person name="Mitros T."/>
            <person name="Ogino H."/>
            <person name="Ohta Y."/>
            <person name="Poliakov A.V."/>
            <person name="Pollet N."/>
            <person name="Robert J."/>
            <person name="Salamov A."/>
            <person name="Sater A.K."/>
            <person name="Schmutz J."/>
            <person name="Terry A."/>
            <person name="Vize P.D."/>
            <person name="Warren W.C."/>
            <person name="Wells D."/>
            <person name="Wills A."/>
            <person name="Wilson R.K."/>
            <person name="Zimmerman L.B."/>
            <person name="Zorn A.M."/>
            <person name="Grainger R."/>
            <person name="Grammer T."/>
            <person name="Khokha M.K."/>
            <person name="Richardson P.M."/>
            <person name="Rokhsar D.S."/>
        </authorList>
    </citation>
    <scope>NUCLEOTIDE SEQUENCE [LARGE SCALE GENOMIC DNA]</scope>
    <source>
        <strain evidence="6">Nigerian</strain>
    </source>
</reference>
<keyword evidence="2" id="KW-0699">rRNA-binding</keyword>
<keyword evidence="3" id="KW-0689">Ribosomal protein</keyword>
<dbReference type="CDD" id="cd00364">
    <property type="entry name" value="Ribosomal_uS17"/>
    <property type="match status" value="1"/>
</dbReference>
<dbReference type="InterPro" id="IPR032440">
    <property type="entry name" value="Ribosomal_uS17_N"/>
</dbReference>
<reference evidence="6" key="1">
    <citation type="submission" date="2009-11" db="EMBL/GenBank/DDBJ databases">
        <authorList>
            <consortium name="US DOE Joint Genome Institute (JGI-PGF)"/>
            <person name="Ottilar R."/>
            <person name="Schmutz J."/>
            <person name="Salamov A."/>
            <person name="Cheng J.F."/>
            <person name="Lucas S."/>
            <person name="Pitluck S."/>
            <person name="Gundlach H."/>
            <person name="Guo Y."/>
            <person name="Haberer G."/>
            <person name="Nasrallah J."/>
            <person name="Mayer K.F.X."/>
            <person name="van de Peer Y."/>
            <person name="Weigel D."/>
            <person name="Grigoriev I.V."/>
        </authorList>
    </citation>
    <scope>NUCLEOTIDE SEQUENCE</scope>
    <source>
        <strain evidence="6">Nigerian</strain>
    </source>
</reference>
<comment type="similarity">
    <text evidence="1">Belongs to the universal ribosomal protein uS17 family.</text>
</comment>
<dbReference type="Pfam" id="PF16205">
    <property type="entry name" value="Ribosomal_S17_N"/>
    <property type="match status" value="1"/>
</dbReference>
<evidence type="ECO:0000256" key="3">
    <source>
        <dbReference type="ARBA" id="ARBA00022980"/>
    </source>
</evidence>
<gene>
    <name evidence="6" type="ORF">XENTR_v90030821mg</name>
</gene>
<dbReference type="EMBL" id="KV460413">
    <property type="protein sequence ID" value="OCA18515.1"/>
    <property type="molecule type" value="Genomic_DNA"/>
</dbReference>
<dbReference type="GO" id="GO:1990904">
    <property type="term" value="C:ribonucleoprotein complex"/>
    <property type="evidence" value="ECO:0007669"/>
    <property type="project" value="UniProtKB-KW"/>
</dbReference>
<dbReference type="GO" id="GO:0005840">
    <property type="term" value="C:ribosome"/>
    <property type="evidence" value="ECO:0007669"/>
    <property type="project" value="UniProtKB-KW"/>
</dbReference>
<organism evidence="6">
    <name type="scientific">Xenopus tropicalis</name>
    <name type="common">Western clawed frog</name>
    <name type="synonym">Silurana tropicalis</name>
    <dbReference type="NCBI Taxonomy" id="8364"/>
    <lineage>
        <taxon>Eukaryota</taxon>
        <taxon>Metazoa</taxon>
        <taxon>Chordata</taxon>
        <taxon>Craniata</taxon>
        <taxon>Vertebrata</taxon>
        <taxon>Euteleostomi</taxon>
        <taxon>Amphibia</taxon>
        <taxon>Batrachia</taxon>
        <taxon>Anura</taxon>
        <taxon>Pipoidea</taxon>
        <taxon>Pipidae</taxon>
        <taxon>Xenopodinae</taxon>
        <taxon>Xenopus</taxon>
        <taxon>Silurana</taxon>
    </lineage>
</organism>
<feature type="domain" description="Small ribosomal subunit protein uS17 N-terminal" evidence="5">
    <location>
        <begin position="1"/>
        <end position="68"/>
    </location>
</feature>
<feature type="non-terminal residue" evidence="6">
    <location>
        <position position="1"/>
    </location>
</feature>
<reference evidence="6" key="3">
    <citation type="submission" date="2016-05" db="EMBL/GenBank/DDBJ databases">
        <title>WGS assembly of Xenopus tropicalis.</title>
        <authorList>
            <person name="Sessions A."/>
            <person name="Jenkins J."/>
            <person name="Mitros T."/>
            <person name="Lyons J.T."/>
            <person name="Dichmann D.S."/>
            <person name="Robert J."/>
            <person name="Harland R.M."/>
            <person name="Rokhsar D.S."/>
        </authorList>
    </citation>
    <scope>NUCLEOTIDE SEQUENCE</scope>
    <source>
        <strain evidence="6">Nigerian</strain>
    </source>
</reference>
<dbReference type="Gene3D" id="2.40.50.1000">
    <property type="match status" value="1"/>
</dbReference>
<evidence type="ECO:0000256" key="2">
    <source>
        <dbReference type="ARBA" id="ARBA00022730"/>
    </source>
</evidence>
<evidence type="ECO:0000256" key="4">
    <source>
        <dbReference type="ARBA" id="ARBA00023274"/>
    </source>
</evidence>
<dbReference type="SUPFAM" id="SSF50249">
    <property type="entry name" value="Nucleic acid-binding proteins"/>
    <property type="match status" value="1"/>
</dbReference>
<keyword evidence="2" id="KW-0694">RNA-binding</keyword>
<evidence type="ECO:0000256" key="1">
    <source>
        <dbReference type="ARBA" id="ARBA00010254"/>
    </source>
</evidence>
<proteinExistence type="inferred from homology"/>
<dbReference type="AlphaFoldDB" id="A0A1B8Y6E7"/>
<dbReference type="FunFam" id="2.40.50.1000:FF:000006">
    <property type="entry name" value="40S ribosomal protein S11"/>
    <property type="match status" value="1"/>
</dbReference>
<dbReference type="GO" id="GO:0019843">
    <property type="term" value="F:rRNA binding"/>
    <property type="evidence" value="ECO:0007669"/>
    <property type="project" value="UniProtKB-KW"/>
</dbReference>
<keyword evidence="4" id="KW-0687">Ribonucleoprotein</keyword>
<sequence>TERAYQKQPTIFQNKKRVLQGETGKEKLPRYYRNVGLGFKTPREAIDGTYIDKKCPFTGNVSIRGRILSGVVTKMKMQRTIVIRRDYLHYIRKYNRFEKRHKNMSVHLSPCFRYCPPMCTSPPASGTAPPCAPLPLLQVLPPYVHLSPCFRYCPPMCTSPPASELRFAQNWPPPIGVKYIDLRYDLIPLGSAADSCLTLLPAGLEPDGDDITFSLDGF</sequence>
<dbReference type="InterPro" id="IPR012340">
    <property type="entry name" value="NA-bd_OB-fold"/>
</dbReference>
<protein>
    <recommendedName>
        <fullName evidence="5">Small ribosomal subunit protein uS17 N-terminal domain-containing protein</fullName>
    </recommendedName>
</protein>
<evidence type="ECO:0000259" key="5">
    <source>
        <dbReference type="Pfam" id="PF16205"/>
    </source>
</evidence>
<dbReference type="Pfam" id="PF00366">
    <property type="entry name" value="Ribosomal_S17"/>
    <property type="match status" value="1"/>
</dbReference>
<dbReference type="PANTHER" id="PTHR10744">
    <property type="entry name" value="40S RIBOSOMAL PROTEIN S11 FAMILY MEMBER"/>
    <property type="match status" value="1"/>
</dbReference>